<dbReference type="InterPro" id="IPR035979">
    <property type="entry name" value="RBD_domain_sf"/>
</dbReference>
<comment type="caution">
    <text evidence="5">The sequence shown here is derived from an EMBL/GenBank/DDBJ whole genome shotgun (WGS) entry which is preliminary data.</text>
</comment>
<dbReference type="GO" id="GO:0003723">
    <property type="term" value="F:RNA binding"/>
    <property type="evidence" value="ECO:0007669"/>
    <property type="project" value="UniProtKB-UniRule"/>
</dbReference>
<name>A0ABD0SMU2_LOXSC</name>
<dbReference type="AlphaFoldDB" id="A0ABD0SMU2"/>
<organism evidence="5 6">
    <name type="scientific">Loxostege sticticalis</name>
    <name type="common">Beet webworm moth</name>
    <dbReference type="NCBI Taxonomy" id="481309"/>
    <lineage>
        <taxon>Eukaryota</taxon>
        <taxon>Metazoa</taxon>
        <taxon>Ecdysozoa</taxon>
        <taxon>Arthropoda</taxon>
        <taxon>Hexapoda</taxon>
        <taxon>Insecta</taxon>
        <taxon>Pterygota</taxon>
        <taxon>Neoptera</taxon>
        <taxon>Endopterygota</taxon>
        <taxon>Lepidoptera</taxon>
        <taxon>Glossata</taxon>
        <taxon>Ditrysia</taxon>
        <taxon>Pyraloidea</taxon>
        <taxon>Crambidae</taxon>
        <taxon>Pyraustinae</taxon>
        <taxon>Loxostege</taxon>
    </lineage>
</organism>
<dbReference type="PANTHER" id="PTHR23003:SF3">
    <property type="entry name" value="FI21236P1-RELATED"/>
    <property type="match status" value="1"/>
</dbReference>
<dbReference type="SMART" id="SM00360">
    <property type="entry name" value="RRM"/>
    <property type="match status" value="2"/>
</dbReference>
<evidence type="ECO:0000313" key="5">
    <source>
        <dbReference type="EMBL" id="KAL0820926.1"/>
    </source>
</evidence>
<dbReference type="PROSITE" id="PS50102">
    <property type="entry name" value="RRM"/>
    <property type="match status" value="1"/>
</dbReference>
<dbReference type="InterPro" id="IPR050374">
    <property type="entry name" value="RRT5_SRSF_SR"/>
</dbReference>
<evidence type="ECO:0000313" key="6">
    <source>
        <dbReference type="Proteomes" id="UP001549921"/>
    </source>
</evidence>
<feature type="compositionally biased region" description="Basic and acidic residues" evidence="3">
    <location>
        <begin position="179"/>
        <end position="188"/>
    </location>
</feature>
<feature type="domain" description="RRM" evidence="4">
    <location>
        <begin position="411"/>
        <end position="480"/>
    </location>
</feature>
<feature type="compositionally biased region" description="Polar residues" evidence="3">
    <location>
        <begin position="233"/>
        <end position="255"/>
    </location>
</feature>
<evidence type="ECO:0000256" key="2">
    <source>
        <dbReference type="PROSITE-ProRule" id="PRU00176"/>
    </source>
</evidence>
<feature type="compositionally biased region" description="Basic and acidic residues" evidence="3">
    <location>
        <begin position="213"/>
        <end position="228"/>
    </location>
</feature>
<evidence type="ECO:0000256" key="3">
    <source>
        <dbReference type="SAM" id="MobiDB-lite"/>
    </source>
</evidence>
<evidence type="ECO:0000256" key="1">
    <source>
        <dbReference type="ARBA" id="ARBA00022884"/>
    </source>
</evidence>
<protein>
    <recommendedName>
        <fullName evidence="4">RRM domain-containing protein</fullName>
    </recommendedName>
</protein>
<keyword evidence="1 2" id="KW-0694">RNA-binding</keyword>
<dbReference type="Proteomes" id="UP001549921">
    <property type="component" value="Unassembled WGS sequence"/>
</dbReference>
<dbReference type="InterPro" id="IPR012677">
    <property type="entry name" value="Nucleotide-bd_a/b_plait_sf"/>
</dbReference>
<sequence length="480" mass="51657">MCDKSELKEVFELAGHVVICSVVVIRERYASIMYSHPLEAVQAISMFNGQILYGMKLKVTMINPPGDTIVLPKGLKDVGPGLGFNGRPLRDIVKHYKKYTKHQLSLVDASLFCRQNDNNEDEKELLDRKNTELDEKSKDSEENSDESSRRKYFKITNVEDLPVKDKSQDSSHNTSDMETQSKKPRRDEPDEASSSDEESADARIVSNFKAKLKGNEKTSENDKSKDPRPGANAIQTIGSNIRPFSNSVTQNFQPPMSQPMGLQFRTNPPIGNAFPSGPMGSSAPVGPFQPSGPPMAPVGPNGPMMAPTGLNGPMMAPGPNGPMMPPVGASGPMAPLRPNGPMGPFGPPTGPVGPPAGMINTMGPSGQFGSFRPPGPNVPPAMPGPGLGPPMIRGNGPNTSGPNQPMPNDVITLQFRNLPPSTTFPLLCDKVSQCGQVLSLQLTTPGCAVARFAHRVHAERCFQFFNGKCIDGCVIEVRFA</sequence>
<dbReference type="Pfam" id="PF00076">
    <property type="entry name" value="RRM_1"/>
    <property type="match status" value="1"/>
</dbReference>
<feature type="region of interest" description="Disordered" evidence="3">
    <location>
        <begin position="271"/>
        <end position="294"/>
    </location>
</feature>
<dbReference type="InterPro" id="IPR000504">
    <property type="entry name" value="RRM_dom"/>
</dbReference>
<feature type="region of interest" description="Disordered" evidence="3">
    <location>
        <begin position="121"/>
        <end position="255"/>
    </location>
</feature>
<dbReference type="EMBL" id="JBEDNZ010000018">
    <property type="protein sequence ID" value="KAL0820926.1"/>
    <property type="molecule type" value="Genomic_DNA"/>
</dbReference>
<dbReference type="PANTHER" id="PTHR23003">
    <property type="entry name" value="RNA RECOGNITION MOTIF RRM DOMAIN CONTAINING PROTEIN"/>
    <property type="match status" value="1"/>
</dbReference>
<feature type="compositionally biased region" description="Acidic residues" evidence="3">
    <location>
        <begin position="189"/>
        <end position="199"/>
    </location>
</feature>
<proteinExistence type="predicted"/>
<accession>A0ABD0SMU2</accession>
<dbReference type="CDD" id="cd00590">
    <property type="entry name" value="RRM_SF"/>
    <property type="match status" value="1"/>
</dbReference>
<dbReference type="Gene3D" id="3.30.70.330">
    <property type="match status" value="2"/>
</dbReference>
<reference evidence="5 6" key="1">
    <citation type="submission" date="2024-06" db="EMBL/GenBank/DDBJ databases">
        <title>A chromosome-level genome assembly of beet webworm, Loxostege sticticalis.</title>
        <authorList>
            <person name="Zhang Y."/>
        </authorList>
    </citation>
    <scope>NUCLEOTIDE SEQUENCE [LARGE SCALE GENOMIC DNA]</scope>
    <source>
        <strain evidence="5">AQ028</strain>
        <tissue evidence="5">Male pupae</tissue>
    </source>
</reference>
<feature type="compositionally biased region" description="Basic and acidic residues" evidence="3">
    <location>
        <begin position="125"/>
        <end position="149"/>
    </location>
</feature>
<gene>
    <name evidence="5" type="ORF">ABMA28_005586</name>
</gene>
<evidence type="ECO:0000259" key="4">
    <source>
        <dbReference type="PROSITE" id="PS50102"/>
    </source>
</evidence>
<dbReference type="SUPFAM" id="SSF54928">
    <property type="entry name" value="RNA-binding domain, RBD"/>
    <property type="match status" value="2"/>
</dbReference>